<feature type="region of interest" description="Disordered" evidence="1">
    <location>
        <begin position="1"/>
        <end position="20"/>
    </location>
</feature>
<proteinExistence type="predicted"/>
<dbReference type="EMBL" id="CAICTM010000001">
    <property type="protein sequence ID" value="CAB9496076.1"/>
    <property type="molecule type" value="Genomic_DNA"/>
</dbReference>
<accession>A0A9N8H0E9</accession>
<name>A0A9N8H0E9_9STRA</name>
<protein>
    <submittedName>
        <fullName evidence="2">Uncharacterized protein</fullName>
    </submittedName>
</protein>
<gene>
    <name evidence="2" type="ORF">SEMRO_1_G000550.1</name>
</gene>
<evidence type="ECO:0000313" key="2">
    <source>
        <dbReference type="EMBL" id="CAB9496076.1"/>
    </source>
</evidence>
<reference evidence="2" key="1">
    <citation type="submission" date="2020-06" db="EMBL/GenBank/DDBJ databases">
        <authorList>
            <consortium name="Plant Systems Biology data submission"/>
        </authorList>
    </citation>
    <scope>NUCLEOTIDE SEQUENCE</scope>
    <source>
        <strain evidence="2">D6</strain>
    </source>
</reference>
<keyword evidence="3" id="KW-1185">Reference proteome</keyword>
<dbReference type="Proteomes" id="UP001153069">
    <property type="component" value="Unassembled WGS sequence"/>
</dbReference>
<sequence>MSTDPSSKKQKLSLLAEKSQKNAPPATIDLLMQQEELWVNQILPCLGMGQFAFVGLVSKQMKHLYEEYCKTVEDPPAVVETLVYFPSDTRTRPATSTDTFYGATFCNLALAEYWHNYRYSKRYKMPWNSDVGETIAKLGAFLS</sequence>
<comment type="caution">
    <text evidence="2">The sequence shown here is derived from an EMBL/GenBank/DDBJ whole genome shotgun (WGS) entry which is preliminary data.</text>
</comment>
<evidence type="ECO:0000313" key="3">
    <source>
        <dbReference type="Proteomes" id="UP001153069"/>
    </source>
</evidence>
<dbReference type="AlphaFoldDB" id="A0A9N8H0E9"/>
<evidence type="ECO:0000256" key="1">
    <source>
        <dbReference type="SAM" id="MobiDB-lite"/>
    </source>
</evidence>
<organism evidence="2 3">
    <name type="scientific">Seminavis robusta</name>
    <dbReference type="NCBI Taxonomy" id="568900"/>
    <lineage>
        <taxon>Eukaryota</taxon>
        <taxon>Sar</taxon>
        <taxon>Stramenopiles</taxon>
        <taxon>Ochrophyta</taxon>
        <taxon>Bacillariophyta</taxon>
        <taxon>Bacillariophyceae</taxon>
        <taxon>Bacillariophycidae</taxon>
        <taxon>Naviculales</taxon>
        <taxon>Naviculaceae</taxon>
        <taxon>Seminavis</taxon>
    </lineage>
</organism>